<accession>A0A397V4E5</accession>
<dbReference type="OrthoDB" id="2434386at2759"/>
<dbReference type="STRING" id="44941.A0A397V4E5"/>
<dbReference type="AlphaFoldDB" id="A0A397V4E5"/>
<proteinExistence type="predicted"/>
<protein>
    <submittedName>
        <fullName evidence="1">Uncharacterized protein</fullName>
    </submittedName>
</protein>
<reference evidence="1 2" key="1">
    <citation type="submission" date="2018-06" db="EMBL/GenBank/DDBJ databases">
        <title>Comparative genomics reveals the genomic features of Rhizophagus irregularis, R. cerebriforme, R. diaphanum and Gigaspora rosea, and their symbiotic lifestyle signature.</title>
        <authorList>
            <person name="Morin E."/>
            <person name="San Clemente H."/>
            <person name="Chen E.C.H."/>
            <person name="De La Providencia I."/>
            <person name="Hainaut M."/>
            <person name="Kuo A."/>
            <person name="Kohler A."/>
            <person name="Murat C."/>
            <person name="Tang N."/>
            <person name="Roy S."/>
            <person name="Loubradou J."/>
            <person name="Henrissat B."/>
            <person name="Grigoriev I.V."/>
            <person name="Corradi N."/>
            <person name="Roux C."/>
            <person name="Martin F.M."/>
        </authorList>
    </citation>
    <scope>NUCLEOTIDE SEQUENCE [LARGE SCALE GENOMIC DNA]</scope>
    <source>
        <strain evidence="1 2">DAOM 194757</strain>
    </source>
</reference>
<dbReference type="EMBL" id="QKWP01000721">
    <property type="protein sequence ID" value="RIB15799.1"/>
    <property type="molecule type" value="Genomic_DNA"/>
</dbReference>
<gene>
    <name evidence="1" type="ORF">C2G38_2143396</name>
</gene>
<sequence>MNLEIEEDSSYPSSPIIVYKEKRNNVIQRSFYYEIIEEGVYFNASRSAYTSISKGRKYKISNQYSVKTTIGRNQKKTIYCFINYENNKPIFHISYGKNFEYKLSSTSSSSVANMWEKAISPNSKTKWSGTLIFGLQLESVKKACKAKNKNRELKSIENCSDSTIIKQAKKFGSQARELLESTSQNYYSKDDDIRIKAIDYSINNYDFHIDFGKEDLIKTKQHQLAIVQALDKAKVSRDSYRQIAAVNPTIPREGAISSESILLNKQMEANIKIMQVNLDC</sequence>
<evidence type="ECO:0000313" key="1">
    <source>
        <dbReference type="EMBL" id="RIB15799.1"/>
    </source>
</evidence>
<name>A0A397V4E5_9GLOM</name>
<evidence type="ECO:0000313" key="2">
    <source>
        <dbReference type="Proteomes" id="UP000266673"/>
    </source>
</evidence>
<keyword evidence="2" id="KW-1185">Reference proteome</keyword>
<organism evidence="1 2">
    <name type="scientific">Gigaspora rosea</name>
    <dbReference type="NCBI Taxonomy" id="44941"/>
    <lineage>
        <taxon>Eukaryota</taxon>
        <taxon>Fungi</taxon>
        <taxon>Fungi incertae sedis</taxon>
        <taxon>Mucoromycota</taxon>
        <taxon>Glomeromycotina</taxon>
        <taxon>Glomeromycetes</taxon>
        <taxon>Diversisporales</taxon>
        <taxon>Gigasporaceae</taxon>
        <taxon>Gigaspora</taxon>
    </lineage>
</organism>
<dbReference type="Proteomes" id="UP000266673">
    <property type="component" value="Unassembled WGS sequence"/>
</dbReference>
<comment type="caution">
    <text evidence="1">The sequence shown here is derived from an EMBL/GenBank/DDBJ whole genome shotgun (WGS) entry which is preliminary data.</text>
</comment>